<evidence type="ECO:0000256" key="5">
    <source>
        <dbReference type="ARBA" id="ARBA00023136"/>
    </source>
</evidence>
<dbReference type="PRINTS" id="PR01036">
    <property type="entry name" value="TCRTETB"/>
</dbReference>
<dbReference type="PROSITE" id="PS50850">
    <property type="entry name" value="MFS"/>
    <property type="match status" value="1"/>
</dbReference>
<keyword evidence="2" id="KW-0813">Transport</keyword>
<dbReference type="CDD" id="cd17321">
    <property type="entry name" value="MFS_MMR_MDR_like"/>
    <property type="match status" value="1"/>
</dbReference>
<name>A0A1I4GD91_9EURY</name>
<dbReference type="Gene3D" id="1.20.1250.20">
    <property type="entry name" value="MFS general substrate transporter like domains"/>
    <property type="match status" value="1"/>
</dbReference>
<evidence type="ECO:0000256" key="7">
    <source>
        <dbReference type="SAM" id="Phobius"/>
    </source>
</evidence>
<comment type="subcellular location">
    <subcellularLocation>
        <location evidence="1">Membrane</location>
        <topology evidence="1">Multi-pass membrane protein</topology>
    </subcellularLocation>
</comment>
<sequence length="577" mass="60757">MSSPSDTTRPTPGAGTEESDSWLRHWGPAIAVSLAMFVGVIDSTLMNVAIPAIVLDLDTTVAVVQGAIAFYSMVIAALILPGGKLASMFPIRRLLRVTLVVYGIGTLLAAVSWNVVVLYVGWSFIEGAAAAVLLPLTFTVLIVSYEGRDRAKALGILAGVNATGTAVGPILGGALTTFASWRWGFALEVLVVLVTLWFVRYLPDTRLSDEPERLDLGGTVLSVVAVVALVAGFILSSRYGWLLARRPFALGGVQLNPFGTSPTVWLVGFGLLTFAAFVQYERRVAERGGSPLVPLYLLRNAQLTAGVATNTIRSLVLAAFIFVIPVFLQSAVGYSAFEAGLAMLPFSAATLVASTLTTGWRQHVSPRTLVQAGTVLMGVGLLWLVVQTSLSLTILQLVLPMATFGLGLGLVMAQLIDMTLSAVDTVDSSAASGVLNATSMLGYALGTAVVGAYLLRGFYENVVDGVLSATGTPISQGERNDLVVALEDALETATAESQQAFLAQLTPTQQEVLRGVFDAAMLDAQRGTLLLLTLLVLVMLLSTTLLPQQHPVSTPPSPHPDSSVTPSLDTDGSTTQE</sequence>
<feature type="transmembrane region" description="Helical" evidence="7">
    <location>
        <begin position="392"/>
        <end position="413"/>
    </location>
</feature>
<feature type="compositionally biased region" description="Polar residues" evidence="6">
    <location>
        <begin position="1"/>
        <end position="10"/>
    </location>
</feature>
<evidence type="ECO:0000256" key="3">
    <source>
        <dbReference type="ARBA" id="ARBA00022692"/>
    </source>
</evidence>
<dbReference type="InterPro" id="IPR036259">
    <property type="entry name" value="MFS_trans_sf"/>
</dbReference>
<feature type="region of interest" description="Disordered" evidence="6">
    <location>
        <begin position="549"/>
        <end position="577"/>
    </location>
</feature>
<keyword evidence="5 7" id="KW-0472">Membrane</keyword>
<proteinExistence type="predicted"/>
<gene>
    <name evidence="9" type="ORF">SAMN04487950_3183</name>
</gene>
<organism evidence="9 10">
    <name type="scientific">Halogranum rubrum</name>
    <dbReference type="NCBI Taxonomy" id="553466"/>
    <lineage>
        <taxon>Archaea</taxon>
        <taxon>Methanobacteriati</taxon>
        <taxon>Methanobacteriota</taxon>
        <taxon>Stenosarchaea group</taxon>
        <taxon>Halobacteria</taxon>
        <taxon>Halobacteriales</taxon>
        <taxon>Haloferacaceae</taxon>
    </lineage>
</organism>
<evidence type="ECO:0000259" key="8">
    <source>
        <dbReference type="PROSITE" id="PS50850"/>
    </source>
</evidence>
<feature type="transmembrane region" description="Helical" evidence="7">
    <location>
        <begin position="527"/>
        <end position="546"/>
    </location>
</feature>
<feature type="transmembrane region" description="Helical" evidence="7">
    <location>
        <begin position="94"/>
        <end position="113"/>
    </location>
</feature>
<dbReference type="GO" id="GO:0016020">
    <property type="term" value="C:membrane"/>
    <property type="evidence" value="ECO:0007669"/>
    <property type="project" value="UniProtKB-SubCell"/>
</dbReference>
<feature type="compositionally biased region" description="Polar residues" evidence="6">
    <location>
        <begin position="560"/>
        <end position="577"/>
    </location>
</feature>
<dbReference type="EMBL" id="FOTC01000003">
    <property type="protein sequence ID" value="SFL27513.1"/>
    <property type="molecule type" value="Genomic_DNA"/>
</dbReference>
<evidence type="ECO:0000313" key="9">
    <source>
        <dbReference type="EMBL" id="SFL27513.1"/>
    </source>
</evidence>
<feature type="transmembrane region" description="Helical" evidence="7">
    <location>
        <begin position="301"/>
        <end position="328"/>
    </location>
</feature>
<dbReference type="Proteomes" id="UP000199607">
    <property type="component" value="Unassembled WGS sequence"/>
</dbReference>
<reference evidence="10" key="1">
    <citation type="submission" date="2016-10" db="EMBL/GenBank/DDBJ databases">
        <authorList>
            <person name="Varghese N."/>
            <person name="Submissions S."/>
        </authorList>
    </citation>
    <scope>NUCLEOTIDE SEQUENCE [LARGE SCALE GENOMIC DNA]</scope>
    <source>
        <strain evidence="10">CGMCC 1.7738</strain>
    </source>
</reference>
<dbReference type="InterPro" id="IPR011701">
    <property type="entry name" value="MFS"/>
</dbReference>
<feature type="domain" description="Major facilitator superfamily (MFS) profile" evidence="8">
    <location>
        <begin position="28"/>
        <end position="551"/>
    </location>
</feature>
<dbReference type="GO" id="GO:0022857">
    <property type="term" value="F:transmembrane transporter activity"/>
    <property type="evidence" value="ECO:0007669"/>
    <property type="project" value="InterPro"/>
</dbReference>
<evidence type="ECO:0000256" key="4">
    <source>
        <dbReference type="ARBA" id="ARBA00022989"/>
    </source>
</evidence>
<evidence type="ECO:0000256" key="6">
    <source>
        <dbReference type="SAM" id="MobiDB-lite"/>
    </source>
</evidence>
<evidence type="ECO:0000256" key="2">
    <source>
        <dbReference type="ARBA" id="ARBA00022448"/>
    </source>
</evidence>
<keyword evidence="3 7" id="KW-0812">Transmembrane</keyword>
<dbReference type="PANTHER" id="PTHR42718">
    <property type="entry name" value="MAJOR FACILITATOR SUPERFAMILY MULTIDRUG TRANSPORTER MFSC"/>
    <property type="match status" value="1"/>
</dbReference>
<feature type="transmembrane region" description="Helical" evidence="7">
    <location>
        <begin position="262"/>
        <end position="280"/>
    </location>
</feature>
<feature type="transmembrane region" description="Helical" evidence="7">
    <location>
        <begin position="368"/>
        <end position="386"/>
    </location>
</feature>
<feature type="transmembrane region" description="Helical" evidence="7">
    <location>
        <begin position="181"/>
        <end position="199"/>
    </location>
</feature>
<dbReference type="Gene3D" id="1.20.1720.10">
    <property type="entry name" value="Multidrug resistance protein D"/>
    <property type="match status" value="1"/>
</dbReference>
<dbReference type="AlphaFoldDB" id="A0A1I4GD91"/>
<accession>A0A1I4GD91</accession>
<feature type="transmembrane region" description="Helical" evidence="7">
    <location>
        <begin position="29"/>
        <end position="54"/>
    </location>
</feature>
<evidence type="ECO:0000256" key="1">
    <source>
        <dbReference type="ARBA" id="ARBA00004141"/>
    </source>
</evidence>
<dbReference type="Pfam" id="PF07690">
    <property type="entry name" value="MFS_1"/>
    <property type="match status" value="1"/>
</dbReference>
<keyword evidence="10" id="KW-1185">Reference proteome</keyword>
<dbReference type="STRING" id="553466.SAMN04487950_3183"/>
<dbReference type="SUPFAM" id="SSF103473">
    <property type="entry name" value="MFS general substrate transporter"/>
    <property type="match status" value="1"/>
</dbReference>
<feature type="transmembrane region" description="Helical" evidence="7">
    <location>
        <begin position="220"/>
        <end position="242"/>
    </location>
</feature>
<keyword evidence="4 7" id="KW-1133">Transmembrane helix</keyword>
<feature type="transmembrane region" description="Helical" evidence="7">
    <location>
        <begin position="154"/>
        <end position="175"/>
    </location>
</feature>
<dbReference type="InterPro" id="IPR020846">
    <property type="entry name" value="MFS_dom"/>
</dbReference>
<feature type="region of interest" description="Disordered" evidence="6">
    <location>
        <begin position="1"/>
        <end position="20"/>
    </location>
</feature>
<evidence type="ECO:0000313" key="10">
    <source>
        <dbReference type="Proteomes" id="UP000199607"/>
    </source>
</evidence>
<feature type="transmembrane region" description="Helical" evidence="7">
    <location>
        <begin position="60"/>
        <end position="82"/>
    </location>
</feature>
<dbReference type="PANTHER" id="PTHR42718:SF9">
    <property type="entry name" value="MAJOR FACILITATOR SUPERFAMILY MULTIDRUG TRANSPORTER MFSC"/>
    <property type="match status" value="1"/>
</dbReference>
<protein>
    <submittedName>
        <fullName evidence="9">Predicted arabinose efflux permease, MFS family</fullName>
    </submittedName>
</protein>
<feature type="transmembrane region" description="Helical" evidence="7">
    <location>
        <begin position="434"/>
        <end position="455"/>
    </location>
</feature>
<feature type="transmembrane region" description="Helical" evidence="7">
    <location>
        <begin position="119"/>
        <end position="142"/>
    </location>
</feature>
<dbReference type="RefSeq" id="WP_394327618.1">
    <property type="nucleotide sequence ID" value="NZ_FOTC01000003.1"/>
</dbReference>